<dbReference type="Proteomes" id="UP001487296">
    <property type="component" value="Unassembled WGS sequence"/>
</dbReference>
<evidence type="ECO:0000313" key="9">
    <source>
        <dbReference type="Proteomes" id="UP001487296"/>
    </source>
</evidence>
<comment type="caution">
    <text evidence="8">The sequence shown here is derived from an EMBL/GenBank/DDBJ whole genome shotgun (WGS) entry which is preliminary data.</text>
</comment>
<comment type="similarity">
    <text evidence="2 7">Belongs to the ExbD/TolR family.</text>
</comment>
<sequence>MGKVKIKKADVWIDMTPMSDVMVLLLTFFMLTSTFTKSEPVKVETPGSVSEIKVPDKNVLNVLVGNDGKIFMNMDKVSDVQVVLDDVTGQFGISLTAAQRAKFLDDPMWGVPMSELEGYLNLSKSDMPEAIKKYGIPTDSVPGKEGEAAMSEFQLWVKAAHQANPEAKIAIKADVKTPYKVVKKLMSELQDMNENRYYLITQYKKAEDE</sequence>
<dbReference type="Pfam" id="PF02472">
    <property type="entry name" value="ExbD"/>
    <property type="match status" value="1"/>
</dbReference>
<dbReference type="PANTHER" id="PTHR30558:SF3">
    <property type="entry name" value="BIOPOLYMER TRANSPORT PROTEIN EXBD-RELATED"/>
    <property type="match status" value="1"/>
</dbReference>
<dbReference type="EMBL" id="JBBNFP010000010">
    <property type="protein sequence ID" value="MEQ2486302.1"/>
    <property type="molecule type" value="Genomic_DNA"/>
</dbReference>
<name>A0ABV1FPJ5_9BACT</name>
<evidence type="ECO:0000256" key="3">
    <source>
        <dbReference type="ARBA" id="ARBA00022475"/>
    </source>
</evidence>
<keyword evidence="9" id="KW-1185">Reference proteome</keyword>
<accession>A0ABV1FPJ5</accession>
<evidence type="ECO:0000256" key="1">
    <source>
        <dbReference type="ARBA" id="ARBA00004162"/>
    </source>
</evidence>
<dbReference type="RefSeq" id="WP_215759375.1">
    <property type="nucleotide sequence ID" value="NZ_JAHKBE010000010.1"/>
</dbReference>
<evidence type="ECO:0000313" key="8">
    <source>
        <dbReference type="EMBL" id="MEQ2486302.1"/>
    </source>
</evidence>
<organism evidence="8 9">
    <name type="scientific">Hallella faecis</name>
    <dbReference type="NCBI Taxonomy" id="2841596"/>
    <lineage>
        <taxon>Bacteria</taxon>
        <taxon>Pseudomonadati</taxon>
        <taxon>Bacteroidota</taxon>
        <taxon>Bacteroidia</taxon>
        <taxon>Bacteroidales</taxon>
        <taxon>Prevotellaceae</taxon>
        <taxon>Hallella</taxon>
    </lineage>
</organism>
<protein>
    <submittedName>
        <fullName evidence="8">Biopolymer transporter ExbD</fullName>
    </submittedName>
</protein>
<evidence type="ECO:0000256" key="7">
    <source>
        <dbReference type="RuleBase" id="RU003879"/>
    </source>
</evidence>
<comment type="subcellular location">
    <subcellularLocation>
        <location evidence="1">Cell membrane</location>
        <topology evidence="1">Single-pass membrane protein</topology>
    </subcellularLocation>
    <subcellularLocation>
        <location evidence="7">Cell membrane</location>
        <topology evidence="7">Single-pass type II membrane protein</topology>
    </subcellularLocation>
</comment>
<proteinExistence type="inferred from homology"/>
<evidence type="ECO:0000256" key="2">
    <source>
        <dbReference type="ARBA" id="ARBA00005811"/>
    </source>
</evidence>
<gene>
    <name evidence="8" type="ORF">AAAT34_04430</name>
</gene>
<evidence type="ECO:0000256" key="6">
    <source>
        <dbReference type="ARBA" id="ARBA00023136"/>
    </source>
</evidence>
<keyword evidence="7" id="KW-0813">Transport</keyword>
<evidence type="ECO:0000256" key="4">
    <source>
        <dbReference type="ARBA" id="ARBA00022692"/>
    </source>
</evidence>
<evidence type="ECO:0000256" key="5">
    <source>
        <dbReference type="ARBA" id="ARBA00022989"/>
    </source>
</evidence>
<keyword evidence="4 7" id="KW-0812">Transmembrane</keyword>
<reference evidence="8 9" key="1">
    <citation type="submission" date="2024-04" db="EMBL/GenBank/DDBJ databases">
        <title>Human intestinal bacterial collection.</title>
        <authorList>
            <person name="Pauvert C."/>
            <person name="Hitch T.C.A."/>
            <person name="Clavel T."/>
        </authorList>
    </citation>
    <scope>NUCLEOTIDE SEQUENCE [LARGE SCALE GENOMIC DNA]</scope>
    <source>
        <strain evidence="8 9">CLA-AA-H145</strain>
    </source>
</reference>
<keyword evidence="6" id="KW-0472">Membrane</keyword>
<dbReference type="PANTHER" id="PTHR30558">
    <property type="entry name" value="EXBD MEMBRANE COMPONENT OF PMF-DRIVEN MACROMOLECULE IMPORT SYSTEM"/>
    <property type="match status" value="1"/>
</dbReference>
<keyword evidence="5" id="KW-1133">Transmembrane helix</keyword>
<dbReference type="InterPro" id="IPR003400">
    <property type="entry name" value="ExbD"/>
</dbReference>
<keyword evidence="7" id="KW-0653">Protein transport</keyword>
<keyword evidence="3" id="KW-1003">Cell membrane</keyword>